<dbReference type="KEGG" id="amn:RAM_36435"/>
<feature type="compositionally biased region" description="Acidic residues" evidence="1">
    <location>
        <begin position="1"/>
        <end position="19"/>
    </location>
</feature>
<evidence type="ECO:0000313" key="4">
    <source>
        <dbReference type="Proteomes" id="UP000006138"/>
    </source>
</evidence>
<evidence type="ECO:0000256" key="2">
    <source>
        <dbReference type="SAM" id="Phobius"/>
    </source>
</evidence>
<dbReference type="Proteomes" id="UP000006138">
    <property type="component" value="Chromosome"/>
</dbReference>
<gene>
    <name evidence="3" type="ordered locus">RAM_36435</name>
</gene>
<feature type="region of interest" description="Disordered" evidence="1">
    <location>
        <begin position="1"/>
        <end position="34"/>
    </location>
</feature>
<dbReference type="AlphaFoldDB" id="A0A9R0P3W5"/>
<organism evidence="3 4">
    <name type="scientific">Amycolatopsis mediterranei (strain S699)</name>
    <name type="common">Nocardia mediterranei</name>
    <dbReference type="NCBI Taxonomy" id="713604"/>
    <lineage>
        <taxon>Bacteria</taxon>
        <taxon>Bacillati</taxon>
        <taxon>Actinomycetota</taxon>
        <taxon>Actinomycetes</taxon>
        <taxon>Pseudonocardiales</taxon>
        <taxon>Pseudonocardiaceae</taxon>
        <taxon>Amycolatopsis</taxon>
    </lineage>
</organism>
<dbReference type="RefSeq" id="WP_014467561.1">
    <property type="nucleotide sequence ID" value="NC_017186.1"/>
</dbReference>
<keyword evidence="2" id="KW-0812">Transmembrane</keyword>
<name>A0A9R0P3W5_AMYMS</name>
<evidence type="ECO:0000256" key="1">
    <source>
        <dbReference type="SAM" id="MobiDB-lite"/>
    </source>
</evidence>
<dbReference type="GeneID" id="92874749"/>
<reference evidence="3 4" key="1">
    <citation type="journal article" date="2011" name="J. Bacteriol.">
        <title>Whole genome sequence of the rifamycin B-producing strain Amycolatopsis mediterranei S699.</title>
        <authorList>
            <person name="Verma M."/>
            <person name="Kaur J."/>
            <person name="Kumar M."/>
            <person name="Kumari K."/>
            <person name="Saxena A."/>
            <person name="Anand S."/>
            <person name="Nigam A."/>
            <person name="Ravi V."/>
            <person name="Raghuvanshi S."/>
            <person name="Khurana P."/>
            <person name="Tyagi A.K."/>
            <person name="Khurana J.P."/>
            <person name="Lal R."/>
        </authorList>
    </citation>
    <scope>NUCLEOTIDE SEQUENCE [LARGE SCALE GENOMIC DNA]</scope>
    <source>
        <strain evidence="3 4">S699</strain>
    </source>
</reference>
<sequence length="162" mass="17368">MAEASADDTDSGETEEESSSSEGAESPVEDRPVGTKRRSFALKGLLVGLLTFVGLVATTVAGVYAAVYTVTPDLRPREKLGATIDHIAVEHAVDYTGYLQRMGDTDTTRPQNVSPMPGDMVFVRVSLLGYKDRSYGLQIQLLDERGVQLPPREGTPPPTDAG</sequence>
<keyword evidence="4" id="KW-1185">Reference proteome</keyword>
<feature type="transmembrane region" description="Helical" evidence="2">
    <location>
        <begin position="45"/>
        <end position="67"/>
    </location>
</feature>
<protein>
    <submittedName>
        <fullName evidence="3">Uncharacterized protein</fullName>
    </submittedName>
</protein>
<accession>A0A9R0P3W5</accession>
<keyword evidence="2" id="KW-0472">Membrane</keyword>
<evidence type="ECO:0000313" key="3">
    <source>
        <dbReference type="EMBL" id="AEK45760.1"/>
    </source>
</evidence>
<keyword evidence="2" id="KW-1133">Transmembrane helix</keyword>
<proteinExistence type="predicted"/>
<dbReference type="EMBL" id="CP002896">
    <property type="protein sequence ID" value="AEK45760.1"/>
    <property type="molecule type" value="Genomic_DNA"/>
</dbReference>